<keyword evidence="1" id="KW-0472">Membrane</keyword>
<accession>A0ABW1EE97</accession>
<dbReference type="EMBL" id="JBHSPH010000001">
    <property type="protein sequence ID" value="MFC5861565.1"/>
    <property type="molecule type" value="Genomic_DNA"/>
</dbReference>
<sequence>MSAVVRSLVYGVAMVRGGNRERLAVIGIEMLYVTLTAGIYAGLQQRALSIRRRWLGDVCIVLLVPGLSQALDWLVHRIAGAPAPARAFTGAVAFTVISALFHRHVMRQGTFLTGEAEASVIEDFRRIPKLLVSFVSWPGALLLSLLARAERRGEKSENFKAAA</sequence>
<reference evidence="3" key="1">
    <citation type="journal article" date="2019" name="Int. J. Syst. Evol. Microbiol.">
        <title>The Global Catalogue of Microorganisms (GCM) 10K type strain sequencing project: providing services to taxonomists for standard genome sequencing and annotation.</title>
        <authorList>
            <consortium name="The Broad Institute Genomics Platform"/>
            <consortium name="The Broad Institute Genome Sequencing Center for Infectious Disease"/>
            <person name="Wu L."/>
            <person name="Ma J."/>
        </authorList>
    </citation>
    <scope>NUCLEOTIDE SEQUENCE [LARGE SCALE GENOMIC DNA]</scope>
    <source>
        <strain evidence="3">JCM 4087</strain>
    </source>
</reference>
<keyword evidence="1" id="KW-1133">Transmembrane helix</keyword>
<comment type="caution">
    <text evidence="2">The sequence shown here is derived from an EMBL/GenBank/DDBJ whole genome shotgun (WGS) entry which is preliminary data.</text>
</comment>
<evidence type="ECO:0000313" key="3">
    <source>
        <dbReference type="Proteomes" id="UP001596091"/>
    </source>
</evidence>
<keyword evidence="3" id="KW-1185">Reference proteome</keyword>
<keyword evidence="1" id="KW-0812">Transmembrane</keyword>
<name>A0ABW1EE97_9BACT</name>
<evidence type="ECO:0000256" key="1">
    <source>
        <dbReference type="SAM" id="Phobius"/>
    </source>
</evidence>
<organism evidence="2 3">
    <name type="scientific">Acidicapsa dinghuensis</name>
    <dbReference type="NCBI Taxonomy" id="2218256"/>
    <lineage>
        <taxon>Bacteria</taxon>
        <taxon>Pseudomonadati</taxon>
        <taxon>Acidobacteriota</taxon>
        <taxon>Terriglobia</taxon>
        <taxon>Terriglobales</taxon>
        <taxon>Acidobacteriaceae</taxon>
        <taxon>Acidicapsa</taxon>
    </lineage>
</organism>
<evidence type="ECO:0000313" key="2">
    <source>
        <dbReference type="EMBL" id="MFC5861565.1"/>
    </source>
</evidence>
<proteinExistence type="predicted"/>
<gene>
    <name evidence="2" type="ORF">ACFPT7_04625</name>
</gene>
<dbReference type="Proteomes" id="UP001596091">
    <property type="component" value="Unassembled WGS sequence"/>
</dbReference>
<feature type="transmembrane region" description="Helical" evidence="1">
    <location>
        <begin position="23"/>
        <end position="42"/>
    </location>
</feature>
<protein>
    <submittedName>
        <fullName evidence="2">Uncharacterized protein</fullName>
    </submittedName>
</protein>
<dbReference type="RefSeq" id="WP_263333443.1">
    <property type="nucleotide sequence ID" value="NZ_JAGSYH010000002.1"/>
</dbReference>